<organism evidence="2 3">
    <name type="scientific">Fodinibius salsisoli</name>
    <dbReference type="NCBI Taxonomy" id="2820877"/>
    <lineage>
        <taxon>Bacteria</taxon>
        <taxon>Pseudomonadati</taxon>
        <taxon>Balneolota</taxon>
        <taxon>Balneolia</taxon>
        <taxon>Balneolales</taxon>
        <taxon>Balneolaceae</taxon>
        <taxon>Fodinibius</taxon>
    </lineage>
</organism>
<dbReference type="InterPro" id="IPR036390">
    <property type="entry name" value="WH_DNA-bd_sf"/>
</dbReference>
<dbReference type="InterPro" id="IPR003812">
    <property type="entry name" value="Fido"/>
</dbReference>
<dbReference type="Pfam" id="PF02661">
    <property type="entry name" value="Fic"/>
    <property type="match status" value="1"/>
</dbReference>
<dbReference type="SUPFAM" id="SSF140931">
    <property type="entry name" value="Fic-like"/>
    <property type="match status" value="1"/>
</dbReference>
<accession>A0ABT3PQ32</accession>
<dbReference type="InterPro" id="IPR036597">
    <property type="entry name" value="Fido-like_dom_sf"/>
</dbReference>
<dbReference type="Gene3D" id="1.10.3290.10">
    <property type="entry name" value="Fido-like domain"/>
    <property type="match status" value="1"/>
</dbReference>
<dbReference type="EMBL" id="JAGGJA010000009">
    <property type="protein sequence ID" value="MCW9707963.1"/>
    <property type="molecule type" value="Genomic_DNA"/>
</dbReference>
<gene>
    <name evidence="2" type="ORF">J6I44_13935</name>
</gene>
<dbReference type="InterPro" id="IPR026287">
    <property type="entry name" value="SoFic-like"/>
</dbReference>
<evidence type="ECO:0000313" key="3">
    <source>
        <dbReference type="Proteomes" id="UP001207918"/>
    </source>
</evidence>
<dbReference type="PROSITE" id="PS51459">
    <property type="entry name" value="FIDO"/>
    <property type="match status" value="1"/>
</dbReference>
<reference evidence="2 3" key="1">
    <citation type="submission" date="2021-03" db="EMBL/GenBank/DDBJ databases">
        <title>Aliifodinibius sp. nov., a new bacterium isolated from saline soil.</title>
        <authorList>
            <person name="Galisteo C."/>
            <person name="De La Haba R."/>
            <person name="Sanchez-Porro C."/>
            <person name="Ventosa A."/>
        </authorList>
    </citation>
    <scope>NUCLEOTIDE SEQUENCE [LARGE SCALE GENOMIC DNA]</scope>
    <source>
        <strain evidence="2 3">1BSP15-2V2</strain>
    </source>
</reference>
<dbReference type="RefSeq" id="WP_265766749.1">
    <property type="nucleotide sequence ID" value="NZ_JAGGJA010000009.1"/>
</dbReference>
<dbReference type="Proteomes" id="UP001207918">
    <property type="component" value="Unassembled WGS sequence"/>
</dbReference>
<name>A0ABT3PQ32_9BACT</name>
<dbReference type="PIRSF" id="PIRSF038925">
    <property type="entry name" value="AMP-prot_trans"/>
    <property type="match status" value="1"/>
</dbReference>
<dbReference type="PANTHER" id="PTHR13504">
    <property type="entry name" value="FIDO DOMAIN-CONTAINING PROTEIN DDB_G0283145"/>
    <property type="match status" value="1"/>
</dbReference>
<evidence type="ECO:0000259" key="1">
    <source>
        <dbReference type="PROSITE" id="PS51459"/>
    </source>
</evidence>
<proteinExistence type="predicted"/>
<dbReference type="SUPFAM" id="SSF46785">
    <property type="entry name" value="Winged helix' DNA-binding domain"/>
    <property type="match status" value="1"/>
</dbReference>
<dbReference type="InterPro" id="IPR025758">
    <property type="entry name" value="Fic/DOC_N"/>
</dbReference>
<feature type="domain" description="Fido" evidence="1">
    <location>
        <begin position="110"/>
        <end position="260"/>
    </location>
</feature>
<dbReference type="InterPro" id="IPR040198">
    <property type="entry name" value="Fido_containing"/>
</dbReference>
<keyword evidence="3" id="KW-1185">Reference proteome</keyword>
<dbReference type="Pfam" id="PF13784">
    <property type="entry name" value="Fic_N"/>
    <property type="match status" value="1"/>
</dbReference>
<sequence>MDIKHHKLEHLPPSEDITPDLKSLTSAHHALGEIKGRITRDVINPSLIIAPLLTKEAVASSKIEGTQTTVEEVLKYEAEEPKKEDSDIREVVNYRKAIQESIEFLEKKPLGEHLIRNLHATLMASVRGKEKDLGNFRRMAVHLGPPDSSAEEAEYVPPKPNEITDLMKNWVEFVHDKEMDPLIQAGIAHYQFEAIHPFMDGNGRIGRLLIPILLYAKDVIPYPYLYISDFFEQNRKHYYDALRGVDRDRDWDSWISFFLYGVKETSEQMQDKVVKMYRLYGRLKEELVDLNSQYSQLLLDLLFEKPIISSKEILKQLDQPSRQTVYNLVDKFETQEIIYEITGNKRNKVYAFRELLGIIK</sequence>
<comment type="caution">
    <text evidence="2">The sequence shown here is derived from an EMBL/GenBank/DDBJ whole genome shotgun (WGS) entry which is preliminary data.</text>
</comment>
<dbReference type="PANTHER" id="PTHR13504:SF38">
    <property type="entry name" value="FIDO DOMAIN-CONTAINING PROTEIN"/>
    <property type="match status" value="1"/>
</dbReference>
<evidence type="ECO:0000313" key="2">
    <source>
        <dbReference type="EMBL" id="MCW9707963.1"/>
    </source>
</evidence>
<protein>
    <submittedName>
        <fullName evidence="2">Fic family protein</fullName>
    </submittedName>
</protein>